<keyword evidence="11" id="KW-1185">Reference proteome</keyword>
<dbReference type="PATRIC" id="fig|883126.3.peg.5227"/>
<evidence type="ECO:0000256" key="4">
    <source>
        <dbReference type="ARBA" id="ARBA00022793"/>
    </source>
</evidence>
<dbReference type="GO" id="GO:0000162">
    <property type="term" value="P:L-tryptophan biosynthetic process"/>
    <property type="evidence" value="ECO:0007669"/>
    <property type="project" value="UniProtKB-UniRule"/>
</dbReference>
<accession>K9DL67</accession>
<dbReference type="EMBL" id="AGZI01000069">
    <property type="protein sequence ID" value="EKU79527.1"/>
    <property type="molecule type" value="Genomic_DNA"/>
</dbReference>
<dbReference type="InterPro" id="IPR011060">
    <property type="entry name" value="RibuloseP-bd_barrel"/>
</dbReference>
<evidence type="ECO:0000256" key="1">
    <source>
        <dbReference type="ARBA" id="ARBA00001633"/>
    </source>
</evidence>
<dbReference type="GO" id="GO:0004425">
    <property type="term" value="F:indole-3-glycerol-phosphate synthase activity"/>
    <property type="evidence" value="ECO:0007669"/>
    <property type="project" value="UniProtKB-UniRule"/>
</dbReference>
<dbReference type="HAMAP" id="MF_00134_B">
    <property type="entry name" value="IGPS_B"/>
    <property type="match status" value="1"/>
</dbReference>
<dbReference type="Pfam" id="PF00218">
    <property type="entry name" value="IGPS"/>
    <property type="match status" value="1"/>
</dbReference>
<dbReference type="UniPathway" id="UPA00035">
    <property type="reaction ID" value="UER00043"/>
</dbReference>
<evidence type="ECO:0000313" key="10">
    <source>
        <dbReference type="EMBL" id="EKU79527.1"/>
    </source>
</evidence>
<comment type="pathway">
    <text evidence="2 8">Amino-acid biosynthesis; L-tryptophan biosynthesis; L-tryptophan from chorismate: step 4/5.</text>
</comment>
<reference evidence="10 11" key="1">
    <citation type="submission" date="2012-09" db="EMBL/GenBank/DDBJ databases">
        <title>The Genome Sequence of Massilia timonae CCUG 45783.</title>
        <authorList>
            <consortium name="The Broad Institute Genome Sequencing Platform"/>
            <person name="Earl A."/>
            <person name="Ward D."/>
            <person name="Feldgarden M."/>
            <person name="Gevers D."/>
            <person name="Huys G."/>
            <person name="Walker B."/>
            <person name="Young S.K."/>
            <person name="Zeng Q."/>
            <person name="Gargeya S."/>
            <person name="Fitzgerald M."/>
            <person name="Haas B."/>
            <person name="Abouelleil A."/>
            <person name="Alvarado L."/>
            <person name="Arachchi H.M."/>
            <person name="Berlin A.M."/>
            <person name="Chapman S.B."/>
            <person name="Goldberg J."/>
            <person name="Griggs A."/>
            <person name="Gujja S."/>
            <person name="Hansen M."/>
            <person name="Howarth C."/>
            <person name="Imamovic A."/>
            <person name="Larimer J."/>
            <person name="McCowen C."/>
            <person name="Montmayeur A."/>
            <person name="Murphy C."/>
            <person name="Neiman D."/>
            <person name="Pearson M."/>
            <person name="Priest M."/>
            <person name="Roberts A."/>
            <person name="Saif S."/>
            <person name="Shea T."/>
            <person name="Sisk P."/>
            <person name="Sykes S."/>
            <person name="Wortman J."/>
            <person name="Nusbaum C."/>
            <person name="Birren B."/>
        </authorList>
    </citation>
    <scope>NUCLEOTIDE SEQUENCE [LARGE SCALE GENOMIC DNA]</scope>
    <source>
        <strain evidence="10 11">CCUG 45783</strain>
    </source>
</reference>
<dbReference type="OrthoDB" id="9804217at2"/>
<comment type="caution">
    <text evidence="10">The sequence shown here is derived from an EMBL/GenBank/DDBJ whole genome shotgun (WGS) entry which is preliminary data.</text>
</comment>
<dbReference type="InterPro" id="IPR013785">
    <property type="entry name" value="Aldolase_TIM"/>
</dbReference>
<dbReference type="Proteomes" id="UP000009874">
    <property type="component" value="Unassembled WGS sequence"/>
</dbReference>
<dbReference type="SUPFAM" id="SSF51366">
    <property type="entry name" value="Ribulose-phoshate binding barrel"/>
    <property type="match status" value="1"/>
</dbReference>
<dbReference type="PROSITE" id="PS00614">
    <property type="entry name" value="IGPS"/>
    <property type="match status" value="1"/>
</dbReference>
<keyword evidence="4 8" id="KW-0210">Decarboxylase</keyword>
<dbReference type="PANTHER" id="PTHR22854:SF2">
    <property type="entry name" value="INDOLE-3-GLYCEROL-PHOSPHATE SYNTHASE"/>
    <property type="match status" value="1"/>
</dbReference>
<proteinExistence type="inferred from homology"/>
<dbReference type="PANTHER" id="PTHR22854">
    <property type="entry name" value="TRYPTOPHAN BIOSYNTHESIS PROTEIN"/>
    <property type="match status" value="1"/>
</dbReference>
<dbReference type="GO" id="GO:0004640">
    <property type="term" value="F:phosphoribosylanthranilate isomerase activity"/>
    <property type="evidence" value="ECO:0007669"/>
    <property type="project" value="TreeGrafter"/>
</dbReference>
<gene>
    <name evidence="8" type="primary">trpC</name>
    <name evidence="10" type="ORF">HMPREF9710_05167</name>
</gene>
<dbReference type="NCBIfam" id="NF001373">
    <property type="entry name" value="PRK00278.1-6"/>
    <property type="match status" value="1"/>
</dbReference>
<dbReference type="RefSeq" id="WP_005671473.1">
    <property type="nucleotide sequence ID" value="NZ_JH992928.1"/>
</dbReference>
<dbReference type="NCBIfam" id="NF001370">
    <property type="entry name" value="PRK00278.1-2"/>
    <property type="match status" value="1"/>
</dbReference>
<comment type="similarity">
    <text evidence="8">Belongs to the TrpC family.</text>
</comment>
<keyword evidence="5 8" id="KW-0822">Tryptophan biosynthesis</keyword>
<protein>
    <recommendedName>
        <fullName evidence="8">Indole-3-glycerol phosphate synthase</fullName>
        <shortName evidence="8">IGPS</shortName>
        <ecNumber evidence="8">4.1.1.48</ecNumber>
    </recommendedName>
</protein>
<dbReference type="NCBIfam" id="NF001377">
    <property type="entry name" value="PRK00278.2-4"/>
    <property type="match status" value="1"/>
</dbReference>
<evidence type="ECO:0000256" key="5">
    <source>
        <dbReference type="ARBA" id="ARBA00022822"/>
    </source>
</evidence>
<dbReference type="eggNOG" id="COG0134">
    <property type="taxonomic scope" value="Bacteria"/>
</dbReference>
<evidence type="ECO:0000256" key="8">
    <source>
        <dbReference type="HAMAP-Rule" id="MF_00134"/>
    </source>
</evidence>
<organism evidence="10 11">
    <name type="scientific">Massilia timonae CCUG 45783</name>
    <dbReference type="NCBI Taxonomy" id="883126"/>
    <lineage>
        <taxon>Bacteria</taxon>
        <taxon>Pseudomonadati</taxon>
        <taxon>Pseudomonadota</taxon>
        <taxon>Betaproteobacteria</taxon>
        <taxon>Burkholderiales</taxon>
        <taxon>Oxalobacteraceae</taxon>
        <taxon>Telluria group</taxon>
        <taxon>Massilia</taxon>
    </lineage>
</organism>
<evidence type="ECO:0000256" key="3">
    <source>
        <dbReference type="ARBA" id="ARBA00022605"/>
    </source>
</evidence>
<feature type="domain" description="Indole-3-glycerol phosphate synthase" evidence="9">
    <location>
        <begin position="5"/>
        <end position="264"/>
    </location>
</feature>
<evidence type="ECO:0000256" key="7">
    <source>
        <dbReference type="ARBA" id="ARBA00023239"/>
    </source>
</evidence>
<comment type="catalytic activity">
    <reaction evidence="1 8">
        <text>1-(2-carboxyphenylamino)-1-deoxy-D-ribulose 5-phosphate + H(+) = (1S,2R)-1-C-(indol-3-yl)glycerol 3-phosphate + CO2 + H2O</text>
        <dbReference type="Rhea" id="RHEA:23476"/>
        <dbReference type="ChEBI" id="CHEBI:15377"/>
        <dbReference type="ChEBI" id="CHEBI:15378"/>
        <dbReference type="ChEBI" id="CHEBI:16526"/>
        <dbReference type="ChEBI" id="CHEBI:58613"/>
        <dbReference type="ChEBI" id="CHEBI:58866"/>
        <dbReference type="EC" id="4.1.1.48"/>
    </reaction>
</comment>
<keyword evidence="3 8" id="KW-0028">Amino-acid biosynthesis</keyword>
<keyword evidence="6 8" id="KW-0057">Aromatic amino acid biosynthesis</keyword>
<dbReference type="STRING" id="47229.LO55_790"/>
<dbReference type="HOGENOM" id="CLU_034247_2_0_4"/>
<dbReference type="AlphaFoldDB" id="K9DL67"/>
<sequence length="266" mass="28633">MSDILNKILAVKADEVAAARKVRDLASLRSEAEGDREARAAIRGFEASLRAKIAAGQAGVIAEVKKASPSKGVLRPDFQPAAIAQSYAEHGAACLSVLTDVQFFQGSPDYLKQARAACALPVLRKDFMVDHYQVYEARAMGADAILLIVAALDHGLMAELEACAMDLGMDVLVEVHDGEELDAALKLKTPLLGINNRNLRTFDVTLDTTLGLLPRIPKDRLVVTESGILGAGDVQRMRAADVHAFLVGEAFMRAENPGQELQRLFA</sequence>
<evidence type="ECO:0000256" key="2">
    <source>
        <dbReference type="ARBA" id="ARBA00004696"/>
    </source>
</evidence>
<dbReference type="CDD" id="cd00331">
    <property type="entry name" value="IGPS"/>
    <property type="match status" value="1"/>
</dbReference>
<evidence type="ECO:0000313" key="11">
    <source>
        <dbReference type="Proteomes" id="UP000009874"/>
    </source>
</evidence>
<name>K9DL67_9BURK</name>
<dbReference type="EC" id="4.1.1.48" evidence="8"/>
<evidence type="ECO:0000259" key="9">
    <source>
        <dbReference type="Pfam" id="PF00218"/>
    </source>
</evidence>
<dbReference type="InterPro" id="IPR013798">
    <property type="entry name" value="Indole-3-glycerol_P_synth_dom"/>
</dbReference>
<dbReference type="Gene3D" id="3.20.20.70">
    <property type="entry name" value="Aldolase class I"/>
    <property type="match status" value="1"/>
</dbReference>
<dbReference type="FunFam" id="3.20.20.70:FF:000024">
    <property type="entry name" value="Indole-3-glycerol phosphate synthase"/>
    <property type="match status" value="1"/>
</dbReference>
<dbReference type="InterPro" id="IPR001468">
    <property type="entry name" value="Indole-3-GlycerolPSynthase_CS"/>
</dbReference>
<keyword evidence="7 8" id="KW-0456">Lyase</keyword>
<evidence type="ECO:0000256" key="6">
    <source>
        <dbReference type="ARBA" id="ARBA00023141"/>
    </source>
</evidence>
<dbReference type="InterPro" id="IPR045186">
    <property type="entry name" value="Indole-3-glycerol_P_synth"/>
</dbReference>